<feature type="chain" id="PRO_5036712956" evidence="1">
    <location>
        <begin position="24"/>
        <end position="449"/>
    </location>
</feature>
<dbReference type="GO" id="GO:0052689">
    <property type="term" value="F:carboxylic ester hydrolase activity"/>
    <property type="evidence" value="ECO:0007669"/>
    <property type="project" value="TreeGrafter"/>
</dbReference>
<reference evidence="2" key="2">
    <citation type="submission" date="2021-04" db="EMBL/GenBank/DDBJ databases">
        <title>Isolation and genomic analysis of the ibuprofen-degrading bacterium Sphingomonas strain MPO218.</title>
        <authorList>
            <person name="Aulestia M."/>
            <person name="Flores A."/>
            <person name="Mangas E.L."/>
            <person name="Perez-Pulido A.J."/>
            <person name="Santero E."/>
            <person name="Camacho E.M."/>
        </authorList>
    </citation>
    <scope>NUCLEOTIDE SEQUENCE</scope>
    <source>
        <strain evidence="2">MPO218</strain>
    </source>
</reference>
<dbReference type="PANTHER" id="PTHR43265">
    <property type="entry name" value="ESTERASE ESTD"/>
    <property type="match status" value="1"/>
</dbReference>
<dbReference type="Gene3D" id="3.40.50.1820">
    <property type="entry name" value="alpha/beta hydrolase"/>
    <property type="match status" value="1"/>
</dbReference>
<dbReference type="EMBL" id="CP059319">
    <property type="protein sequence ID" value="QTH22196.1"/>
    <property type="molecule type" value="Genomic_DNA"/>
</dbReference>
<name>A0A975D4M5_9SPHN</name>
<keyword evidence="1" id="KW-0732">Signal</keyword>
<evidence type="ECO:0000313" key="3">
    <source>
        <dbReference type="Proteomes" id="UP000664914"/>
    </source>
</evidence>
<sequence>MAMKLPEILIAIVAGLTATPLLAAQESAPACHVGAYALADGSILDIGNAPDGKLRWRRTDGRTGLLTPGEGGDWRSTLGWTDRPDGNDVSFGACGDAAIDLHGVTGRRIDFDVRETRFASGDATLGGRLVLPRGGGKVPIIILVHGSEHDSARDFYALQRLFPAVGIGAFVYDKRGTGASGGRYTQDYLVLAEDAIAAARAARRLAGDRAGRIGYQAGSQGGWVAPLAAKIEPVDFVIVGFGLAVSPLDEEREAIAEGIRLGGYGPDVVAKALDFAEASIAILSSNFTAGFDRLEAARARYKDEPWFRFVRGDVTHVFLQTPEAELRARGPALFAGIPLHHDPMPILRNLAVPQLWALAADDLDAPSGETSRRLRQLIADGRPISLAVFPRTEHGIFEYEPGPDGERLSTRQPETYFRMMADFVRQGRIADDYPQVDIARPRGDGSQRK</sequence>
<feature type="signal peptide" evidence="1">
    <location>
        <begin position="1"/>
        <end position="23"/>
    </location>
</feature>
<proteinExistence type="predicted"/>
<dbReference type="InterPro" id="IPR053145">
    <property type="entry name" value="AB_hydrolase_Est10"/>
</dbReference>
<keyword evidence="2" id="KW-0378">Hydrolase</keyword>
<organism evidence="2 3">
    <name type="scientific">Rhizorhabdus wittichii</name>
    <dbReference type="NCBI Taxonomy" id="160791"/>
    <lineage>
        <taxon>Bacteria</taxon>
        <taxon>Pseudomonadati</taxon>
        <taxon>Pseudomonadota</taxon>
        <taxon>Alphaproteobacteria</taxon>
        <taxon>Sphingomonadales</taxon>
        <taxon>Sphingomonadaceae</taxon>
        <taxon>Rhizorhabdus</taxon>
    </lineage>
</organism>
<accession>A0A975D4M5</accession>
<dbReference type="AlphaFoldDB" id="A0A975D4M5"/>
<dbReference type="PANTHER" id="PTHR43265:SF1">
    <property type="entry name" value="ESTERASE ESTD"/>
    <property type="match status" value="1"/>
</dbReference>
<evidence type="ECO:0000313" key="2">
    <source>
        <dbReference type="EMBL" id="QTH22196.1"/>
    </source>
</evidence>
<protein>
    <submittedName>
        <fullName evidence="2">Alpha/beta hydrolase</fullName>
    </submittedName>
</protein>
<evidence type="ECO:0000256" key="1">
    <source>
        <dbReference type="SAM" id="SignalP"/>
    </source>
</evidence>
<reference evidence="2" key="1">
    <citation type="submission" date="2020-07" db="EMBL/GenBank/DDBJ databases">
        <authorList>
            <person name="Camacho E."/>
        </authorList>
    </citation>
    <scope>NUCLEOTIDE SEQUENCE</scope>
    <source>
        <strain evidence="2">MPO218</strain>
    </source>
</reference>
<dbReference type="InterPro" id="IPR029058">
    <property type="entry name" value="AB_hydrolase_fold"/>
</dbReference>
<dbReference type="Proteomes" id="UP000664914">
    <property type="component" value="Chromosome"/>
</dbReference>
<gene>
    <name evidence="2" type="ORF">HRJ34_01285</name>
</gene>
<dbReference type="SUPFAM" id="SSF53474">
    <property type="entry name" value="alpha/beta-Hydrolases"/>
    <property type="match status" value="1"/>
</dbReference>